<comment type="subcellular location">
    <subcellularLocation>
        <location evidence="1">Periplasm</location>
    </subcellularLocation>
</comment>
<reference evidence="5 6" key="1">
    <citation type="submission" date="2017-03" db="EMBL/GenBank/DDBJ databases">
        <title>Foreign affairs: Plasmid Transfer between Roseobacters and Rhizobia.</title>
        <authorList>
            <person name="Bartling P."/>
            <person name="Bunk B."/>
            <person name="Overmann J."/>
            <person name="Brinkmann H."/>
            <person name="Petersen J."/>
        </authorList>
    </citation>
    <scope>NUCLEOTIDE SEQUENCE [LARGE SCALE GENOMIC DNA]</scope>
    <source>
        <strain evidence="5 6">MACL11</strain>
    </source>
</reference>
<dbReference type="InterPro" id="IPR050490">
    <property type="entry name" value="Bact_solute-bd_prot1"/>
</dbReference>
<keyword evidence="3" id="KW-0574">Periplasm</keyword>
<feature type="signal peptide" evidence="4">
    <location>
        <begin position="1"/>
        <end position="31"/>
    </location>
</feature>
<accession>A0A1U9YVT2</accession>
<gene>
    <name evidence="5" type="ORF">Mame_00172</name>
</gene>
<feature type="chain" id="PRO_5010727408" evidence="4">
    <location>
        <begin position="32"/>
        <end position="418"/>
    </location>
</feature>
<keyword evidence="4" id="KW-0732">Signal</keyword>
<evidence type="ECO:0000256" key="3">
    <source>
        <dbReference type="ARBA" id="ARBA00022764"/>
    </source>
</evidence>
<dbReference type="OrthoDB" id="2553001at2"/>
<sequence precursor="true">MIDRIRRRGLLASALFIGLAATLGNPATSLAQSGDKTTLVIANSQWLDALRGQNLWAAIKKYEEVNPDVTLEQEAIPSAEFADKLTTEMGAGQGPDIAIMQEGLFYTMADAGFLVDVGSAVDGVDLNSTNENGMIDDVRYGIAWQRAVYALIFNTEVTEDDGVAIPATVQELIASARESMDKNPGVIGFTARHQINDFTGWFMDFQNWAYGYGVNWVDGDGNLTINTPEAVAAVEAFKETYDSGIIPIGDSMPTQRTRFKEKQVAFSIDNSGGTLNIASGGALPSADIGAAALPFAHPGAHQQIFLGVSSHSDHQDEAIAFLTWLVSPEGQQSLRGASGPDTLATDVPVTEAFAAANPWAPTFAKLAETSRSTLIPGYEVETPQIMRFVMQAVEKAILTDTSAEDALAEAQTQIDRQF</sequence>
<evidence type="ECO:0000313" key="6">
    <source>
        <dbReference type="Proteomes" id="UP000191135"/>
    </source>
</evidence>
<dbReference type="STRING" id="1122214.Mame_00172"/>
<evidence type="ECO:0000313" key="5">
    <source>
        <dbReference type="EMBL" id="AQZ49555.1"/>
    </source>
</evidence>
<dbReference type="eggNOG" id="COG1653">
    <property type="taxonomic scope" value="Bacteria"/>
</dbReference>
<keyword evidence="6" id="KW-1185">Reference proteome</keyword>
<dbReference type="PANTHER" id="PTHR43649:SF12">
    <property type="entry name" value="DIACETYLCHITOBIOSE BINDING PROTEIN DASA"/>
    <property type="match status" value="1"/>
</dbReference>
<organism evidence="5 6">
    <name type="scientific">Martelella mediterranea DSM 17316</name>
    <dbReference type="NCBI Taxonomy" id="1122214"/>
    <lineage>
        <taxon>Bacteria</taxon>
        <taxon>Pseudomonadati</taxon>
        <taxon>Pseudomonadota</taxon>
        <taxon>Alphaproteobacteria</taxon>
        <taxon>Hyphomicrobiales</taxon>
        <taxon>Aurantimonadaceae</taxon>
        <taxon>Martelella</taxon>
    </lineage>
</organism>
<dbReference type="Gene3D" id="3.40.190.10">
    <property type="entry name" value="Periplasmic binding protein-like II"/>
    <property type="match status" value="1"/>
</dbReference>
<dbReference type="Proteomes" id="UP000191135">
    <property type="component" value="Chromosome"/>
</dbReference>
<evidence type="ECO:0000256" key="2">
    <source>
        <dbReference type="ARBA" id="ARBA00008520"/>
    </source>
</evidence>
<dbReference type="KEGG" id="mmed:Mame_00172"/>
<name>A0A1U9YVT2_9HYPH</name>
<dbReference type="InterPro" id="IPR006059">
    <property type="entry name" value="SBP"/>
</dbReference>
<dbReference type="AlphaFoldDB" id="A0A1U9YVT2"/>
<dbReference type="SUPFAM" id="SSF53850">
    <property type="entry name" value="Periplasmic binding protein-like II"/>
    <property type="match status" value="1"/>
</dbReference>
<dbReference type="RefSeq" id="WP_018063394.1">
    <property type="nucleotide sequence ID" value="NZ_AQWH01000003.1"/>
</dbReference>
<dbReference type="PROSITE" id="PS51318">
    <property type="entry name" value="TAT"/>
    <property type="match status" value="1"/>
</dbReference>
<proteinExistence type="inferred from homology"/>
<evidence type="ECO:0000256" key="1">
    <source>
        <dbReference type="ARBA" id="ARBA00004418"/>
    </source>
</evidence>
<comment type="similarity">
    <text evidence="2">Belongs to the bacterial solute-binding protein 1 family.</text>
</comment>
<dbReference type="InterPro" id="IPR006311">
    <property type="entry name" value="TAT_signal"/>
</dbReference>
<dbReference type="Pfam" id="PF01547">
    <property type="entry name" value="SBP_bac_1"/>
    <property type="match status" value="1"/>
</dbReference>
<dbReference type="GO" id="GO:0042597">
    <property type="term" value="C:periplasmic space"/>
    <property type="evidence" value="ECO:0007669"/>
    <property type="project" value="UniProtKB-SubCell"/>
</dbReference>
<evidence type="ECO:0000256" key="4">
    <source>
        <dbReference type="SAM" id="SignalP"/>
    </source>
</evidence>
<protein>
    <submittedName>
        <fullName evidence="5">Maltose-binding periplasmic protein</fullName>
    </submittedName>
</protein>
<dbReference type="EMBL" id="CP020330">
    <property type="protein sequence ID" value="AQZ49555.1"/>
    <property type="molecule type" value="Genomic_DNA"/>
</dbReference>
<dbReference type="PANTHER" id="PTHR43649">
    <property type="entry name" value="ARABINOSE-BINDING PROTEIN-RELATED"/>
    <property type="match status" value="1"/>
</dbReference>